<feature type="transmembrane region" description="Helical" evidence="1">
    <location>
        <begin position="76"/>
        <end position="97"/>
    </location>
</feature>
<proteinExistence type="predicted"/>
<organism evidence="3">
    <name type="scientific">Graphocephala atropunctata</name>
    <dbReference type="NCBI Taxonomy" id="36148"/>
    <lineage>
        <taxon>Eukaryota</taxon>
        <taxon>Metazoa</taxon>
        <taxon>Ecdysozoa</taxon>
        <taxon>Arthropoda</taxon>
        <taxon>Hexapoda</taxon>
        <taxon>Insecta</taxon>
        <taxon>Pterygota</taxon>
        <taxon>Neoptera</taxon>
        <taxon>Paraneoptera</taxon>
        <taxon>Hemiptera</taxon>
        <taxon>Auchenorrhyncha</taxon>
        <taxon>Membracoidea</taxon>
        <taxon>Cicadellidae</taxon>
        <taxon>Cicadellinae</taxon>
        <taxon>Cicadellini</taxon>
        <taxon>Graphocephala</taxon>
    </lineage>
</organism>
<reference evidence="3" key="1">
    <citation type="submission" date="2015-11" db="EMBL/GenBank/DDBJ databases">
        <title>De novo transcriptome assembly of four potential Pierce s Disease insect vectors from Arizona vineyards.</title>
        <authorList>
            <person name="Tassone E.E."/>
        </authorList>
    </citation>
    <scope>NUCLEOTIDE SEQUENCE</scope>
</reference>
<evidence type="ECO:0000256" key="1">
    <source>
        <dbReference type="SAM" id="Phobius"/>
    </source>
</evidence>
<dbReference type="AlphaFoldDB" id="A0A1B6MNF0"/>
<evidence type="ECO:0000313" key="2">
    <source>
        <dbReference type="EMBL" id="JAT15253.1"/>
    </source>
</evidence>
<feature type="transmembrane region" description="Helical" evidence="1">
    <location>
        <begin position="120"/>
        <end position="139"/>
    </location>
</feature>
<evidence type="ECO:0000313" key="3">
    <source>
        <dbReference type="EMBL" id="JAT37476.1"/>
    </source>
</evidence>
<keyword evidence="1" id="KW-0812">Transmembrane</keyword>
<keyword evidence="1" id="KW-1133">Transmembrane helix</keyword>
<protein>
    <submittedName>
        <fullName evidence="3">Uncharacterized protein</fullName>
    </submittedName>
</protein>
<sequence length="226" mass="26940">MTLSTAVCCQLFRLPCRFTISSLQKKCFHFSSSVNYQPKIQFNVTRKSVSKLRLRDKVPEHYELIYKAPMEATFRVVYPVVLLVTIAAPTYVLYHYLKEEKQELIKEYNNIKFLNPSNELMFFLAMSSVFAVAVFGLIFKFPFRVYKHNTKQEYIAMFLSVVPPMLRKFHFKSAAKTKFKNPFYSMMDGHHYYLDKRRGFLMAHYFRVPADLFEMMGDEKIKYWKQ</sequence>
<dbReference type="EMBL" id="GEBQ01002501">
    <property type="protein sequence ID" value="JAT37476.1"/>
    <property type="molecule type" value="Transcribed_RNA"/>
</dbReference>
<dbReference type="EMBL" id="GEBQ01024724">
    <property type="protein sequence ID" value="JAT15253.1"/>
    <property type="molecule type" value="Transcribed_RNA"/>
</dbReference>
<keyword evidence="1" id="KW-0472">Membrane</keyword>
<gene>
    <name evidence="3" type="ORF">g.14454</name>
    <name evidence="2" type="ORF">g.14455</name>
</gene>
<name>A0A1B6MNF0_9HEMI</name>
<accession>A0A1B6MNF0</accession>